<comment type="caution">
    <text evidence="1">The sequence shown here is derived from an EMBL/GenBank/DDBJ whole genome shotgun (WGS) entry which is preliminary data.</text>
</comment>
<name>A0A2U1ZUQ8_9MICO</name>
<dbReference type="AlphaFoldDB" id="A0A2U1ZUQ8"/>
<dbReference type="OrthoDB" id="3252838at2"/>
<dbReference type="Proteomes" id="UP000245166">
    <property type="component" value="Unassembled WGS sequence"/>
</dbReference>
<evidence type="ECO:0000313" key="1">
    <source>
        <dbReference type="EMBL" id="PWD50708.1"/>
    </source>
</evidence>
<sequence>MANLPRWARVSVLAADTRGTPASSSVPGVLASVRRACRGVVLDLPRTADEGTVRCCDLLVVVSGTDAGSAAGLAALLARLGSSGVETVLAVRRDQGVAIAGAEELAQWCGLPLAGRLPSSPRLRGDLARGLGPGERRRSGLVRAVRHLAEEVGLA</sequence>
<dbReference type="InterPro" id="IPR027417">
    <property type="entry name" value="P-loop_NTPase"/>
</dbReference>
<protein>
    <submittedName>
        <fullName evidence="1">Uncharacterized protein</fullName>
    </submittedName>
</protein>
<accession>A0A2U1ZUQ8</accession>
<dbReference type="Gene3D" id="3.40.50.300">
    <property type="entry name" value="P-loop containing nucleotide triphosphate hydrolases"/>
    <property type="match status" value="1"/>
</dbReference>
<reference evidence="1 2" key="1">
    <citation type="submission" date="2018-03" db="EMBL/GenBank/DDBJ databases">
        <title>Genome assembly of novel Miniimonas species PCH200.</title>
        <authorList>
            <person name="Thakur V."/>
            <person name="Kumar V."/>
            <person name="Singh D."/>
        </authorList>
    </citation>
    <scope>NUCLEOTIDE SEQUENCE [LARGE SCALE GENOMIC DNA]</scope>
    <source>
        <strain evidence="1 2">PCH200</strain>
    </source>
</reference>
<keyword evidence="2" id="KW-1185">Reference proteome</keyword>
<dbReference type="EMBL" id="PYHR01000002">
    <property type="protein sequence ID" value="PWD50708.1"/>
    <property type="molecule type" value="Genomic_DNA"/>
</dbReference>
<dbReference type="RefSeq" id="WP_109229089.1">
    <property type="nucleotide sequence ID" value="NZ_PYHR01000002.1"/>
</dbReference>
<dbReference type="SUPFAM" id="SSF52540">
    <property type="entry name" value="P-loop containing nucleoside triphosphate hydrolases"/>
    <property type="match status" value="1"/>
</dbReference>
<organism evidence="1 2">
    <name type="scientific">Serinibacter arcticus</name>
    <dbReference type="NCBI Taxonomy" id="1655435"/>
    <lineage>
        <taxon>Bacteria</taxon>
        <taxon>Bacillati</taxon>
        <taxon>Actinomycetota</taxon>
        <taxon>Actinomycetes</taxon>
        <taxon>Micrococcales</taxon>
        <taxon>Beutenbergiaceae</taxon>
        <taxon>Serinibacter</taxon>
    </lineage>
</organism>
<evidence type="ECO:0000313" key="2">
    <source>
        <dbReference type="Proteomes" id="UP000245166"/>
    </source>
</evidence>
<gene>
    <name evidence="1" type="ORF">C8046_08645</name>
</gene>
<proteinExistence type="predicted"/>